<dbReference type="PANTHER" id="PTHR22946:SF9">
    <property type="entry name" value="POLYKETIDE TRANSFERASE AF380"/>
    <property type="match status" value="1"/>
</dbReference>
<evidence type="ECO:0000313" key="5">
    <source>
        <dbReference type="Proteomes" id="UP000008922"/>
    </source>
</evidence>
<feature type="domain" description="AB hydrolase-1" evidence="3">
    <location>
        <begin position="80"/>
        <end position="268"/>
    </location>
</feature>
<evidence type="ECO:0000256" key="1">
    <source>
        <dbReference type="ARBA" id="ARBA00022801"/>
    </source>
</evidence>
<evidence type="ECO:0000256" key="2">
    <source>
        <dbReference type="ARBA" id="ARBA00038115"/>
    </source>
</evidence>
<dbReference type="Pfam" id="PF12697">
    <property type="entry name" value="Abhydrolase_6"/>
    <property type="match status" value="1"/>
</dbReference>
<sequence>MKLSRNIFKLLLIFWIALGAGWSGGILYVSQQYVDRLLHPACVYLMENSPFGFEDCSVSLPSGERLKGWWHPPRNGVAVLLLGGHGSSRDSLMWEARLLAQHGFGVLSVDSRVCAGLPATLGVRESEDAQVALEWIQSQPEVEQVAILGFSAGGVAGIRLAARNPQVVAVITEGNYPSLKEEVLDTPPAVPFSLRWQLQHGVAFLLGIRLGMPIEAIRPIEDLEKIAPRPILLIFGEKEALDTRALDQYQAAKEPKTLWIVPGADHGQYKDKAPQEYEVLLIQFLNQLSQIQP</sequence>
<dbReference type="InParanoid" id="E8MXZ2"/>
<dbReference type="OrthoDB" id="9776685at2"/>
<dbReference type="HOGENOM" id="CLU_029375_6_2_0"/>
<dbReference type="RefSeq" id="WP_013560592.1">
    <property type="nucleotide sequence ID" value="NC_014960.1"/>
</dbReference>
<keyword evidence="5" id="KW-1185">Reference proteome</keyword>
<dbReference type="eggNOG" id="COG1073">
    <property type="taxonomic scope" value="Bacteria"/>
</dbReference>
<dbReference type="PANTHER" id="PTHR22946">
    <property type="entry name" value="DIENELACTONE HYDROLASE DOMAIN-CONTAINING PROTEIN-RELATED"/>
    <property type="match status" value="1"/>
</dbReference>
<dbReference type="InterPro" id="IPR000073">
    <property type="entry name" value="AB_hydrolase_1"/>
</dbReference>
<keyword evidence="1" id="KW-0378">Hydrolase</keyword>
<name>E8MXZ2_ANATU</name>
<dbReference type="InterPro" id="IPR050261">
    <property type="entry name" value="FrsA_esterase"/>
</dbReference>
<dbReference type="Proteomes" id="UP000008922">
    <property type="component" value="Chromosome"/>
</dbReference>
<gene>
    <name evidence="4" type="ordered locus">ANT_21970</name>
</gene>
<dbReference type="EMBL" id="AP012029">
    <property type="protein sequence ID" value="BAJ64223.1"/>
    <property type="molecule type" value="Genomic_DNA"/>
</dbReference>
<proteinExistence type="inferred from homology"/>
<dbReference type="SUPFAM" id="SSF53474">
    <property type="entry name" value="alpha/beta-Hydrolases"/>
    <property type="match status" value="1"/>
</dbReference>
<dbReference type="STRING" id="926569.ANT_21970"/>
<evidence type="ECO:0000259" key="3">
    <source>
        <dbReference type="Pfam" id="PF12697"/>
    </source>
</evidence>
<evidence type="ECO:0000313" key="4">
    <source>
        <dbReference type="EMBL" id="BAJ64223.1"/>
    </source>
</evidence>
<protein>
    <recommendedName>
        <fullName evidence="3">AB hydrolase-1 domain-containing protein</fullName>
    </recommendedName>
</protein>
<dbReference type="Gene3D" id="3.40.50.1820">
    <property type="entry name" value="alpha/beta hydrolase"/>
    <property type="match status" value="1"/>
</dbReference>
<dbReference type="GO" id="GO:0052689">
    <property type="term" value="F:carboxylic ester hydrolase activity"/>
    <property type="evidence" value="ECO:0007669"/>
    <property type="project" value="UniProtKB-ARBA"/>
</dbReference>
<accession>E8MXZ2</accession>
<comment type="similarity">
    <text evidence="2">Belongs to the AB hydrolase superfamily. FUS2 hydrolase family.</text>
</comment>
<dbReference type="AlphaFoldDB" id="E8MXZ2"/>
<dbReference type="InterPro" id="IPR029058">
    <property type="entry name" value="AB_hydrolase_fold"/>
</dbReference>
<reference evidence="4 5" key="1">
    <citation type="submission" date="2010-12" db="EMBL/GenBank/DDBJ databases">
        <title>Whole genome sequence of Anaerolinea thermophila UNI-1.</title>
        <authorList>
            <person name="Narita-Yamada S."/>
            <person name="Kishi E."/>
            <person name="Watanabe Y."/>
            <person name="Takasaki K."/>
            <person name="Ankai A."/>
            <person name="Oguchi A."/>
            <person name="Fukui S."/>
            <person name="Takahashi M."/>
            <person name="Yashiro I."/>
            <person name="Hosoyama A."/>
            <person name="Sekiguchi Y."/>
            <person name="Hanada S."/>
            <person name="Fujita N."/>
        </authorList>
    </citation>
    <scope>NUCLEOTIDE SEQUENCE [LARGE SCALE GENOMIC DNA]</scope>
    <source>
        <strain evidence="5">DSM 14523 / JCM 11388 / NBRC 100420 / UNI-1</strain>
    </source>
</reference>
<organism evidence="4 5">
    <name type="scientific">Anaerolinea thermophila (strain DSM 14523 / JCM 11388 / NBRC 100420 / UNI-1)</name>
    <dbReference type="NCBI Taxonomy" id="926569"/>
    <lineage>
        <taxon>Bacteria</taxon>
        <taxon>Bacillati</taxon>
        <taxon>Chloroflexota</taxon>
        <taxon>Anaerolineae</taxon>
        <taxon>Anaerolineales</taxon>
        <taxon>Anaerolineaceae</taxon>
        <taxon>Anaerolinea</taxon>
    </lineage>
</organism>
<dbReference type="KEGG" id="atm:ANT_21970"/>